<sequence length="850" mass="95556">MDRTRFPVDPWRLVESEYDAADLGVTETLFAVSNGYLGLRGNVEEGRDTHLHGTFVNGFHETWPIEHAEEAYGLARVGQTIVNVPDPKTIKLYVDDEPLLLTTADLEHYERTLDLREGLLRRDVVWRTSSGKRVRITSTRMASVEERHLAVLTFEVEMLDGDASLVISSQLLNRQDGSDEYHVRSAAMGEGVDPRRADTFEHRVLEPRLHEVRDGRLLLGYRTHNSRMTIATMVEHRIETEDPLRRDVVVEEDLAKEVFRIEATPGRSVRLEKLVAVHTSRGVPARELADRCTRTLDRAAERGVPALHEEHARTWERFWAESDVEVDGLPDVQQAVRWNLFQLGQAAMRAGSHGIAAKGLTGSGYGGHYFWDTECYVLPFLTYTHPQAARNALRFRHGMLDDARRRAAEMAQYGALFPWRTINGHEASAYFAAGTAQYHINADISYALMKYARATGDRQFLCSQGVDLLVETARLWADLGFWQVNGDKSFHLHAVTGPDEYNTVVNDNFFTNAMARHNLCAAVEVVRELERTDLPQLRRAAARLGLQRSEVAEWERISEHMHIPFDEDYGIHPQDSQFLEREVWDLEGTPAENAPLLLHYHPLVIYRFQVLKQADVVLALYLLGDQFSLGDKRADFDYYDPITTGDSSLSAVVQSIIAAEVGYHELALRYFYDALFVDLADRHRNAADGVHVASTGGVWSTLVGGFAGMRDHGGRLTFDPRFPAGWAGMTFRMRWHGSRLRLRLTQEALALVVEVGEPVEVEVRGEPVEVGTRPVTVPLEGQGPRMVGGPLPHRGGESPSRRKPDPDAGHEPGPTADRGVEHAPGVVPHSWSHELDDPTGPVPVRRPDVR</sequence>
<dbReference type="GO" id="GO:0016787">
    <property type="term" value="F:hydrolase activity"/>
    <property type="evidence" value="ECO:0007669"/>
    <property type="project" value="UniProtKB-KW"/>
</dbReference>
<evidence type="ECO:0000313" key="8">
    <source>
        <dbReference type="Proteomes" id="UP001589613"/>
    </source>
</evidence>
<evidence type="ECO:0000259" key="4">
    <source>
        <dbReference type="Pfam" id="PF03632"/>
    </source>
</evidence>
<feature type="domain" description="Glycoside hydrolase family 65 N-terminal" evidence="6">
    <location>
        <begin position="15"/>
        <end position="281"/>
    </location>
</feature>
<dbReference type="InterPro" id="IPR011013">
    <property type="entry name" value="Gal_mutarotase_sf_dom"/>
</dbReference>
<keyword evidence="8" id="KW-1185">Reference proteome</keyword>
<dbReference type="InterPro" id="IPR012341">
    <property type="entry name" value="6hp_glycosidase-like_sf"/>
</dbReference>
<keyword evidence="7" id="KW-0378">Hydrolase</keyword>
<dbReference type="SUPFAM" id="SSF48208">
    <property type="entry name" value="Six-hairpin glycosidases"/>
    <property type="match status" value="1"/>
</dbReference>
<dbReference type="Pfam" id="PF03632">
    <property type="entry name" value="Glyco_hydro_65m"/>
    <property type="match status" value="1"/>
</dbReference>
<dbReference type="InterPro" id="IPR017045">
    <property type="entry name" value="Malt_Pase/Glycosyl_Hdrlase"/>
</dbReference>
<proteinExistence type="inferred from homology"/>
<dbReference type="RefSeq" id="WP_141339228.1">
    <property type="nucleotide sequence ID" value="NZ_JBHMAX010000005.1"/>
</dbReference>
<reference evidence="7 8" key="1">
    <citation type="submission" date="2024-09" db="EMBL/GenBank/DDBJ databases">
        <authorList>
            <person name="Sun Q."/>
            <person name="Mori K."/>
        </authorList>
    </citation>
    <scope>NUCLEOTIDE SEQUENCE [LARGE SCALE GENOMIC DNA]</scope>
    <source>
        <strain evidence="7 8">JCM 12763</strain>
    </source>
</reference>
<evidence type="ECO:0000256" key="2">
    <source>
        <dbReference type="ARBA" id="ARBA00023295"/>
    </source>
</evidence>
<dbReference type="InterPro" id="IPR005196">
    <property type="entry name" value="Glyco_hydro_65_N"/>
</dbReference>
<dbReference type="SUPFAM" id="SSF74650">
    <property type="entry name" value="Galactose mutarotase-like"/>
    <property type="match status" value="1"/>
</dbReference>
<protein>
    <submittedName>
        <fullName evidence="7">Glycoside hydrolase family 65 protein</fullName>
    </submittedName>
</protein>
<dbReference type="InterPro" id="IPR008928">
    <property type="entry name" value="6-hairpin_glycosidase_sf"/>
</dbReference>
<evidence type="ECO:0000259" key="5">
    <source>
        <dbReference type="Pfam" id="PF03633"/>
    </source>
</evidence>
<evidence type="ECO:0000256" key="3">
    <source>
        <dbReference type="SAM" id="MobiDB-lite"/>
    </source>
</evidence>
<dbReference type="PANTHER" id="PTHR11051:SF13">
    <property type="entry name" value="GLYCOSYL TRANSFERASE"/>
    <property type="match status" value="1"/>
</dbReference>
<comment type="similarity">
    <text evidence="1">Belongs to the glycosyl hydrolase 65 family.</text>
</comment>
<evidence type="ECO:0000256" key="1">
    <source>
        <dbReference type="ARBA" id="ARBA00006768"/>
    </source>
</evidence>
<dbReference type="Pfam" id="PF03633">
    <property type="entry name" value="Glyco_hydro_65C"/>
    <property type="match status" value="1"/>
</dbReference>
<keyword evidence="2" id="KW-0326">Glycosidase</keyword>
<accession>A0ABV5UZL1</accession>
<dbReference type="Gene3D" id="2.60.420.10">
    <property type="entry name" value="Maltose phosphorylase, domain 3"/>
    <property type="match status" value="1"/>
</dbReference>
<evidence type="ECO:0000259" key="6">
    <source>
        <dbReference type="Pfam" id="PF03636"/>
    </source>
</evidence>
<dbReference type="Gene3D" id="2.70.98.40">
    <property type="entry name" value="Glycoside hydrolase, family 65, N-terminal domain"/>
    <property type="match status" value="1"/>
</dbReference>
<feature type="region of interest" description="Disordered" evidence="3">
    <location>
        <begin position="772"/>
        <end position="850"/>
    </location>
</feature>
<gene>
    <name evidence="7" type="ORF">ACFFN0_02775</name>
</gene>
<dbReference type="Proteomes" id="UP001589613">
    <property type="component" value="Unassembled WGS sequence"/>
</dbReference>
<name>A0ABV5UZL1_9MICO</name>
<comment type="caution">
    <text evidence="7">The sequence shown here is derived from an EMBL/GenBank/DDBJ whole genome shotgun (WGS) entry which is preliminary data.</text>
</comment>
<dbReference type="InterPro" id="IPR005195">
    <property type="entry name" value="Glyco_hydro_65_M"/>
</dbReference>
<dbReference type="EMBL" id="JBHMAX010000005">
    <property type="protein sequence ID" value="MFB9730964.1"/>
    <property type="molecule type" value="Genomic_DNA"/>
</dbReference>
<organism evidence="7 8">
    <name type="scientific">Ornithinimicrobium kibberense</name>
    <dbReference type="NCBI Taxonomy" id="282060"/>
    <lineage>
        <taxon>Bacteria</taxon>
        <taxon>Bacillati</taxon>
        <taxon>Actinomycetota</taxon>
        <taxon>Actinomycetes</taxon>
        <taxon>Micrococcales</taxon>
        <taxon>Ornithinimicrobiaceae</taxon>
        <taxon>Ornithinimicrobium</taxon>
    </lineage>
</organism>
<feature type="domain" description="Glycoside hydrolase family 65 C-terminal" evidence="5">
    <location>
        <begin position="709"/>
        <end position="770"/>
    </location>
</feature>
<dbReference type="InterPro" id="IPR005194">
    <property type="entry name" value="Glyco_hydro_65_C"/>
</dbReference>
<dbReference type="InterPro" id="IPR037018">
    <property type="entry name" value="GH65_N"/>
</dbReference>
<feature type="domain" description="Glycoside hydrolase family 65 central catalytic" evidence="4">
    <location>
        <begin position="337"/>
        <end position="699"/>
    </location>
</feature>
<feature type="compositionally biased region" description="Basic and acidic residues" evidence="3">
    <location>
        <begin position="794"/>
        <end position="810"/>
    </location>
</feature>
<dbReference type="Pfam" id="PF03636">
    <property type="entry name" value="Glyco_hydro_65N"/>
    <property type="match status" value="1"/>
</dbReference>
<evidence type="ECO:0000313" key="7">
    <source>
        <dbReference type="EMBL" id="MFB9730964.1"/>
    </source>
</evidence>
<dbReference type="PANTHER" id="PTHR11051">
    <property type="entry name" value="GLYCOSYL HYDROLASE-RELATED"/>
    <property type="match status" value="1"/>
</dbReference>
<dbReference type="PIRSF" id="PIRSF036289">
    <property type="entry name" value="Glycosyl_hydrolase_malt_phosph"/>
    <property type="match status" value="1"/>
</dbReference>
<dbReference type="Gene3D" id="1.50.10.10">
    <property type="match status" value="1"/>
</dbReference>